<accession>A0A1B1BLC0</accession>
<keyword evidence="1" id="KW-0812">Transmembrane</keyword>
<dbReference type="PROSITE" id="PS51257">
    <property type="entry name" value="PROKAR_LIPOPROTEIN"/>
    <property type="match status" value="1"/>
</dbReference>
<dbReference type="KEGG" id="cart:PA27867_2472"/>
<feature type="transmembrane region" description="Helical" evidence="1">
    <location>
        <begin position="7"/>
        <end position="29"/>
    </location>
</feature>
<organism evidence="2 3">
    <name type="scientific">Cryobacterium arcticum</name>
    <dbReference type="NCBI Taxonomy" id="670052"/>
    <lineage>
        <taxon>Bacteria</taxon>
        <taxon>Bacillati</taxon>
        <taxon>Actinomycetota</taxon>
        <taxon>Actinomycetes</taxon>
        <taxon>Micrococcales</taxon>
        <taxon>Microbacteriaceae</taxon>
        <taxon>Cryobacterium</taxon>
    </lineage>
</organism>
<keyword evidence="1" id="KW-0472">Membrane</keyword>
<proteinExistence type="predicted"/>
<gene>
    <name evidence="2" type="ORF">PA27867_2472</name>
</gene>
<name>A0A1B1BLC0_9MICO</name>
<protein>
    <submittedName>
        <fullName evidence="2">Uncharacterized protein</fullName>
    </submittedName>
</protein>
<evidence type="ECO:0000313" key="2">
    <source>
        <dbReference type="EMBL" id="ANP73420.1"/>
    </source>
</evidence>
<evidence type="ECO:0000256" key="1">
    <source>
        <dbReference type="SAM" id="Phobius"/>
    </source>
</evidence>
<sequence>MKPWTFTTYTVAAFACSGLAVALLIFNAATGNSMLSTLLPVAIAALVLGGIFSVRARVLRYRTRDITKRDNTKR</sequence>
<dbReference type="OrthoDB" id="5121353at2"/>
<dbReference type="EMBL" id="CP016282">
    <property type="protein sequence ID" value="ANP73420.1"/>
    <property type="molecule type" value="Genomic_DNA"/>
</dbReference>
<evidence type="ECO:0000313" key="3">
    <source>
        <dbReference type="Proteomes" id="UP000092582"/>
    </source>
</evidence>
<reference evidence="2 3" key="1">
    <citation type="submission" date="2016-06" db="EMBL/GenBank/DDBJ databases">
        <title>Genome sequencing of Cryobacterium arcticum PAMC 27867.</title>
        <authorList>
            <person name="Lee J."/>
            <person name="Kim O.-S."/>
        </authorList>
    </citation>
    <scope>NUCLEOTIDE SEQUENCE [LARGE SCALE GENOMIC DNA]</scope>
    <source>
        <strain evidence="2 3">PAMC 27867</strain>
    </source>
</reference>
<dbReference type="Proteomes" id="UP000092582">
    <property type="component" value="Chromosome 1"/>
</dbReference>
<feature type="transmembrane region" description="Helical" evidence="1">
    <location>
        <begin position="35"/>
        <end position="54"/>
    </location>
</feature>
<dbReference type="AlphaFoldDB" id="A0A1B1BLC0"/>
<keyword evidence="1" id="KW-1133">Transmembrane helix</keyword>
<dbReference type="STRING" id="670052.PA27867_2472"/>
<keyword evidence="3" id="KW-1185">Reference proteome</keyword>
<dbReference type="RefSeq" id="WP_066596799.1">
    <property type="nucleotide sequence ID" value="NZ_CP016282.1"/>
</dbReference>